<reference evidence="3 4" key="1">
    <citation type="journal article" date="2014" name="Genome Announc.">
        <title>Draft genome sequences of eight enterohepatic helicobacter species isolated from both laboratory and wild rodents.</title>
        <authorList>
            <person name="Sheh A."/>
            <person name="Shen Z."/>
            <person name="Fox J.G."/>
        </authorList>
    </citation>
    <scope>NUCLEOTIDE SEQUENCE [LARGE SCALE GENOMIC DNA]</scope>
    <source>
        <strain evidence="3 4">MIT 97-6194</strain>
    </source>
</reference>
<dbReference type="RefSeq" id="WP_034572969.1">
    <property type="nucleotide sequence ID" value="NZ_JRMP02000003.1"/>
</dbReference>
<sequence length="81" mass="9400">MNDNNLEQLDNEIQKLMKKSSALQNKIKKENITIDTDIETIKKRFKAVDEIANELSNKIEKASKIMLEEMNELEHEIKSAP</sequence>
<comment type="caution">
    <text evidence="3">The sequence shown here is derived from an EMBL/GenBank/DDBJ whole genome shotgun (WGS) entry which is preliminary data.</text>
</comment>
<evidence type="ECO:0000313" key="3">
    <source>
        <dbReference type="EMBL" id="TLD95333.1"/>
    </source>
</evidence>
<dbReference type="Proteomes" id="UP000029714">
    <property type="component" value="Unassembled WGS sequence"/>
</dbReference>
<evidence type="ECO:0000313" key="2">
    <source>
        <dbReference type="EMBL" id="MWV70393.1"/>
    </source>
</evidence>
<dbReference type="Proteomes" id="UP000477070">
    <property type="component" value="Unassembled WGS sequence"/>
</dbReference>
<evidence type="ECO:0000313" key="5">
    <source>
        <dbReference type="Proteomes" id="UP000477070"/>
    </source>
</evidence>
<name>A0A347VPW0_9HELI</name>
<evidence type="ECO:0000256" key="1">
    <source>
        <dbReference type="SAM" id="Coils"/>
    </source>
</evidence>
<gene>
    <name evidence="2" type="ORF">DCO61_10405</name>
    <name evidence="3" type="ORF">LS64_003050</name>
</gene>
<keyword evidence="4" id="KW-1185">Reference proteome</keyword>
<dbReference type="EMBL" id="QBIU01000002">
    <property type="protein sequence ID" value="MWV70393.1"/>
    <property type="molecule type" value="Genomic_DNA"/>
</dbReference>
<reference evidence="3" key="3">
    <citation type="submission" date="2018-04" db="EMBL/GenBank/DDBJ databases">
        <authorList>
            <person name="Sheh A."/>
            <person name="Shen Z."/>
            <person name="Mannion A.J."/>
            <person name="Fox J.G."/>
        </authorList>
    </citation>
    <scope>NUCLEOTIDE SEQUENCE</scope>
    <source>
        <strain evidence="3">MIT 97-6194</strain>
    </source>
</reference>
<accession>A0A347VPW0</accession>
<organism evidence="3 4">
    <name type="scientific">Helicobacter saguini</name>
    <dbReference type="NCBI Taxonomy" id="1548018"/>
    <lineage>
        <taxon>Bacteria</taxon>
        <taxon>Pseudomonadati</taxon>
        <taxon>Campylobacterota</taxon>
        <taxon>Epsilonproteobacteria</taxon>
        <taxon>Campylobacterales</taxon>
        <taxon>Helicobacteraceae</taxon>
        <taxon>Helicobacter</taxon>
    </lineage>
</organism>
<evidence type="ECO:0000313" key="4">
    <source>
        <dbReference type="Proteomes" id="UP000029714"/>
    </source>
</evidence>
<reference evidence="2 5" key="4">
    <citation type="submission" date="2019-12" db="EMBL/GenBank/DDBJ databases">
        <title>Multi-Generational Helicobacter saguini Isolates.</title>
        <authorList>
            <person name="Mannion A."/>
            <person name="Shen Z."/>
            <person name="Fox J.G."/>
        </authorList>
    </citation>
    <scope>NUCLEOTIDE SEQUENCE [LARGE SCALE GENOMIC DNA]</scope>
    <source>
        <strain evidence="2">16-048</strain>
        <strain evidence="5">16-048 (F4)</strain>
    </source>
</reference>
<dbReference type="EMBL" id="JRMP02000003">
    <property type="protein sequence ID" value="TLD95333.1"/>
    <property type="molecule type" value="Genomic_DNA"/>
</dbReference>
<proteinExistence type="predicted"/>
<keyword evidence="1" id="KW-0175">Coiled coil</keyword>
<reference evidence="3 4" key="2">
    <citation type="journal article" date="2016" name="Infect. Immun.">
        <title>Helicobacter saguini, a Novel Helicobacter Isolated from Cotton-Top Tamarins with Ulcerative Colitis, Has Proinflammatory Properties and Induces Typhlocolitis and Dysplasia in Gnotobiotic IL-10-/- Mice.</title>
        <authorList>
            <person name="Shen Z."/>
            <person name="Mannion A."/>
            <person name="Whary M.T."/>
            <person name="Muthupalani S."/>
            <person name="Sheh A."/>
            <person name="Feng Y."/>
            <person name="Gong G."/>
            <person name="Vandamme P."/>
            <person name="Holcombe H.R."/>
            <person name="Paster B.J."/>
            <person name="Fox J.G."/>
        </authorList>
    </citation>
    <scope>NUCLEOTIDE SEQUENCE [LARGE SCALE GENOMIC DNA]</scope>
    <source>
        <strain evidence="3 4">MIT 97-6194</strain>
    </source>
</reference>
<feature type="coiled-coil region" evidence="1">
    <location>
        <begin position="6"/>
        <end position="76"/>
    </location>
</feature>
<dbReference type="AlphaFoldDB" id="A0A347VPW0"/>
<protein>
    <submittedName>
        <fullName evidence="3">Uncharacterized protein</fullName>
    </submittedName>
</protein>